<dbReference type="EMBL" id="FNTI01000001">
    <property type="protein sequence ID" value="SEC19996.1"/>
    <property type="molecule type" value="Genomic_DNA"/>
</dbReference>
<evidence type="ECO:0000256" key="1">
    <source>
        <dbReference type="SAM" id="MobiDB-lite"/>
    </source>
</evidence>
<dbReference type="Proteomes" id="UP000183208">
    <property type="component" value="Unassembled WGS sequence"/>
</dbReference>
<sequence length="100" mass="10243">MEHIAPSVSLVDAAAGGIPRMQAMEATSVSWKSGSLVRLLSGGDAMTVIGCDSVGSVICQPLNDERHPGIYVPPSLLVAADPDPDDATPAHSTDMATENA</sequence>
<evidence type="ECO:0000313" key="3">
    <source>
        <dbReference type="Proteomes" id="UP000183208"/>
    </source>
</evidence>
<protein>
    <submittedName>
        <fullName evidence="2">Uncharacterized protein</fullName>
    </submittedName>
</protein>
<name>A0A1H4QK67_9BRAD</name>
<proteinExistence type="predicted"/>
<accession>A0A1H4QK67</accession>
<feature type="region of interest" description="Disordered" evidence="1">
    <location>
        <begin position="77"/>
        <end position="100"/>
    </location>
</feature>
<dbReference type="AlphaFoldDB" id="A0A1H4QK67"/>
<gene>
    <name evidence="2" type="ORF">SAMN05444171_0873</name>
</gene>
<evidence type="ECO:0000313" key="2">
    <source>
        <dbReference type="EMBL" id="SEC19996.1"/>
    </source>
</evidence>
<organism evidence="2 3">
    <name type="scientific">Bradyrhizobium lablabi</name>
    <dbReference type="NCBI Taxonomy" id="722472"/>
    <lineage>
        <taxon>Bacteria</taxon>
        <taxon>Pseudomonadati</taxon>
        <taxon>Pseudomonadota</taxon>
        <taxon>Alphaproteobacteria</taxon>
        <taxon>Hyphomicrobiales</taxon>
        <taxon>Nitrobacteraceae</taxon>
        <taxon>Bradyrhizobium</taxon>
    </lineage>
</organism>
<reference evidence="2 3" key="1">
    <citation type="submission" date="2016-10" db="EMBL/GenBank/DDBJ databases">
        <authorList>
            <person name="de Groot N.N."/>
        </authorList>
    </citation>
    <scope>NUCLEOTIDE SEQUENCE [LARGE SCALE GENOMIC DNA]</scope>
    <source>
        <strain evidence="2 3">GAS522</strain>
    </source>
</reference>